<evidence type="ECO:0000313" key="1">
    <source>
        <dbReference type="EMBL" id="ABR47426.1"/>
    </source>
</evidence>
<protein>
    <recommendedName>
        <fullName evidence="3">DUF1893 domain-containing protein</fullName>
    </recommendedName>
</protein>
<evidence type="ECO:0008006" key="3">
    <source>
        <dbReference type="Google" id="ProtNLM"/>
    </source>
</evidence>
<dbReference type="EMBL" id="CP000724">
    <property type="protein sequence ID" value="ABR47426.1"/>
    <property type="molecule type" value="Genomic_DNA"/>
</dbReference>
<accession>A6TMK8</accession>
<dbReference type="Pfam" id="PF08973">
    <property type="entry name" value="TM1506"/>
    <property type="match status" value="1"/>
</dbReference>
<dbReference type="eggNOG" id="ENOG50332RU">
    <property type="taxonomic scope" value="Bacteria"/>
</dbReference>
<dbReference type="STRING" id="293826.Amet_1218"/>
<organism evidence="1 2">
    <name type="scientific">Alkaliphilus metalliredigens (strain QYMF)</name>
    <dbReference type="NCBI Taxonomy" id="293826"/>
    <lineage>
        <taxon>Bacteria</taxon>
        <taxon>Bacillati</taxon>
        <taxon>Bacillota</taxon>
        <taxon>Clostridia</taxon>
        <taxon>Peptostreptococcales</taxon>
        <taxon>Natronincolaceae</taxon>
        <taxon>Alkaliphilus</taxon>
    </lineage>
</organism>
<dbReference type="OrthoDB" id="9815422at2"/>
<dbReference type="InterPro" id="IPR015067">
    <property type="entry name" value="DUF1893_TM1506-like"/>
</dbReference>
<dbReference type="AlphaFoldDB" id="A6TMK8"/>
<name>A6TMK8_ALKMQ</name>
<dbReference type="GO" id="GO:0003824">
    <property type="term" value="F:catalytic activity"/>
    <property type="evidence" value="ECO:0007669"/>
    <property type="project" value="InterPro"/>
</dbReference>
<dbReference type="Gene3D" id="3.40.140.30">
    <property type="entry name" value="Hypothetical protein TM1506"/>
    <property type="match status" value="1"/>
</dbReference>
<keyword evidence="2" id="KW-1185">Reference proteome</keyword>
<dbReference type="InterPro" id="IPR016193">
    <property type="entry name" value="Cytidine_deaminase-like"/>
</dbReference>
<dbReference type="Proteomes" id="UP000001572">
    <property type="component" value="Chromosome"/>
</dbReference>
<proteinExistence type="predicted"/>
<dbReference type="HOGENOM" id="CLU_121418_0_0_9"/>
<dbReference type="InterPro" id="IPR037081">
    <property type="entry name" value="Hyp_TM1506"/>
</dbReference>
<dbReference type="RefSeq" id="WP_012062467.1">
    <property type="nucleotide sequence ID" value="NC_009633.1"/>
</dbReference>
<dbReference type="SUPFAM" id="SSF53927">
    <property type="entry name" value="Cytidine deaminase-like"/>
    <property type="match status" value="1"/>
</dbReference>
<dbReference type="KEGG" id="amt:Amet_1218"/>
<evidence type="ECO:0000313" key="2">
    <source>
        <dbReference type="Proteomes" id="UP000001572"/>
    </source>
</evidence>
<gene>
    <name evidence="1" type="ordered locus">Amet_1218</name>
</gene>
<sequence length="142" mass="15778">MLDLTLAQNELAEGGYSYVLVKDEKVISTSCDKGIQPLMDILLDEEKQMQGSTLADKVIGKAAAFLCILGEVKQVYAQVIGDCAKDVLEHHGIEVEYNRIVPYIMNRDGTDKCPLEKLVDHVEDPREAYEAIRDFMTKSVGA</sequence>
<reference evidence="2" key="1">
    <citation type="journal article" date="2016" name="Genome Announc.">
        <title>Complete genome sequence of Alkaliphilus metalliredigens strain QYMF, an alkaliphilic and metal-reducing bacterium isolated from borax-contaminated leachate ponds.</title>
        <authorList>
            <person name="Hwang C."/>
            <person name="Copeland A."/>
            <person name="Lucas S."/>
            <person name="Lapidus A."/>
            <person name="Barry K."/>
            <person name="Detter J.C."/>
            <person name="Glavina Del Rio T."/>
            <person name="Hammon N."/>
            <person name="Israni S."/>
            <person name="Dalin E."/>
            <person name="Tice H."/>
            <person name="Pitluck S."/>
            <person name="Chertkov O."/>
            <person name="Brettin T."/>
            <person name="Bruce D."/>
            <person name="Han C."/>
            <person name="Schmutz J."/>
            <person name="Larimer F."/>
            <person name="Land M.L."/>
            <person name="Hauser L."/>
            <person name="Kyrpides N."/>
            <person name="Mikhailova N."/>
            <person name="Ye Q."/>
            <person name="Zhou J."/>
            <person name="Richardson P."/>
            <person name="Fields M.W."/>
        </authorList>
    </citation>
    <scope>NUCLEOTIDE SEQUENCE [LARGE SCALE GENOMIC DNA]</scope>
    <source>
        <strain evidence="2">QYMF</strain>
    </source>
</reference>